<dbReference type="InterPro" id="IPR027417">
    <property type="entry name" value="P-loop_NTPase"/>
</dbReference>
<sequence length="558" mass="64311">MKLKLNDSDILWNSIKVFFTVKKSVVYLLSIVFGVTIAKLVRVLNFNNDIKIDGQSTREIIAKAAFLIVVNDLIELAGYRITDYLTDVCFIKQQSQVGVLAFRTILTDSSMDLDLKSGKIQYFIRQGGIGIAKVVKNVIFLTFSEIIEMVFTFCFLGFADKSSSVLLLILSFCSILIVLTHLKVTEYKIRCKRLSNLALVECDKALYELLINYDIIKSNSMENEETKKYYNKLKMYERAYIKYGWIEDILDFVHGCSFILTKGMLMVYIFKNTTEHVILAPSIRRLMKSTKNIDTISSKTGTIYRKIKEGLLNARMAFDYIYEYENLESSNEEKIDSFKRSIVFNQVDIFAKKVKILTNLNFEIKKGEKLAFIGKNGRGKSTIFKTLLKLQRFAGRIEIDGSSILKFSDYSYKNLFSYMPQNNFLFDDTIKNNILYGVKTKVTEDYLHFVCEQVKLHDSVMSLAEKYDTVVGERGENLSGGQRQKILIARALLRNTQIFLFDEPLNNLDKESIESFISTVFGDTFSDKTVVMIIHAYEYLHLFDKVIDIDENSVIKKY</sequence>
<keyword evidence="3" id="KW-0547">Nucleotide-binding</keyword>
<feature type="transmembrane region" description="Helical" evidence="7">
    <location>
        <begin position="138"/>
        <end position="159"/>
    </location>
</feature>
<dbReference type="EMBL" id="KK365191">
    <property type="protein sequence ID" value="KCZ80269.1"/>
    <property type="molecule type" value="Genomic_DNA"/>
</dbReference>
<evidence type="ECO:0000256" key="2">
    <source>
        <dbReference type="ARBA" id="ARBA00022692"/>
    </source>
</evidence>
<keyword evidence="4" id="KW-0067">ATP-binding</keyword>
<dbReference type="Gene3D" id="3.40.50.300">
    <property type="entry name" value="P-loop containing nucleotide triphosphate hydrolases"/>
    <property type="match status" value="1"/>
</dbReference>
<feature type="transmembrane region" description="Helical" evidence="7">
    <location>
        <begin position="165"/>
        <end position="184"/>
    </location>
</feature>
<name>A0A059EZU5_9MICR</name>
<evidence type="ECO:0000313" key="9">
    <source>
        <dbReference type="EMBL" id="KCZ80269.1"/>
    </source>
</evidence>
<dbReference type="GO" id="GO:0016887">
    <property type="term" value="F:ATP hydrolysis activity"/>
    <property type="evidence" value="ECO:0007669"/>
    <property type="project" value="InterPro"/>
</dbReference>
<evidence type="ECO:0000256" key="3">
    <source>
        <dbReference type="ARBA" id="ARBA00022741"/>
    </source>
</evidence>
<dbReference type="STRING" id="1288291.A0A059EZU5"/>
<dbReference type="Proteomes" id="UP000030655">
    <property type="component" value="Unassembled WGS sequence"/>
</dbReference>
<accession>A0A059EZU5</accession>
<dbReference type="SUPFAM" id="SSF90123">
    <property type="entry name" value="ABC transporter transmembrane region"/>
    <property type="match status" value="1"/>
</dbReference>
<dbReference type="InterPro" id="IPR036640">
    <property type="entry name" value="ABC1_TM_sf"/>
</dbReference>
<dbReference type="AlphaFoldDB" id="A0A059EZU5"/>
<dbReference type="GO" id="GO:0005524">
    <property type="term" value="F:ATP binding"/>
    <property type="evidence" value="ECO:0007669"/>
    <property type="project" value="UniProtKB-KW"/>
</dbReference>
<dbReference type="InterPro" id="IPR017871">
    <property type="entry name" value="ABC_transporter-like_CS"/>
</dbReference>
<dbReference type="OrthoDB" id="6500128at2759"/>
<dbReference type="GO" id="GO:0042626">
    <property type="term" value="F:ATPase-coupled transmembrane transporter activity"/>
    <property type="evidence" value="ECO:0007669"/>
    <property type="project" value="TreeGrafter"/>
</dbReference>
<protein>
    <recommendedName>
        <fullName evidence="8">ABC transporter domain-containing protein</fullName>
    </recommendedName>
</protein>
<dbReference type="InterPro" id="IPR003439">
    <property type="entry name" value="ABC_transporter-like_ATP-bd"/>
</dbReference>
<keyword evidence="10" id="KW-1185">Reference proteome</keyword>
<dbReference type="GO" id="GO:0016020">
    <property type="term" value="C:membrane"/>
    <property type="evidence" value="ECO:0007669"/>
    <property type="project" value="UniProtKB-SubCell"/>
</dbReference>
<dbReference type="PANTHER" id="PTHR24221">
    <property type="entry name" value="ATP-BINDING CASSETTE SUB-FAMILY B"/>
    <property type="match status" value="1"/>
</dbReference>
<proteinExistence type="predicted"/>
<feature type="transmembrane region" description="Helical" evidence="7">
    <location>
        <begin position="24"/>
        <end position="41"/>
    </location>
</feature>
<dbReference type="HOGENOM" id="CLU_000604_84_1_1"/>
<gene>
    <name evidence="9" type="ORF">H312_02326</name>
</gene>
<dbReference type="SUPFAM" id="SSF52540">
    <property type="entry name" value="P-loop containing nucleoside triphosphate hydrolases"/>
    <property type="match status" value="1"/>
</dbReference>
<evidence type="ECO:0000259" key="8">
    <source>
        <dbReference type="PROSITE" id="PS50893"/>
    </source>
</evidence>
<evidence type="ECO:0000256" key="5">
    <source>
        <dbReference type="ARBA" id="ARBA00022989"/>
    </source>
</evidence>
<organism evidence="9 10">
    <name type="scientific">Anncaliia algerae PRA339</name>
    <dbReference type="NCBI Taxonomy" id="1288291"/>
    <lineage>
        <taxon>Eukaryota</taxon>
        <taxon>Fungi</taxon>
        <taxon>Fungi incertae sedis</taxon>
        <taxon>Microsporidia</taxon>
        <taxon>Tubulinosematoidea</taxon>
        <taxon>Tubulinosematidae</taxon>
        <taxon>Anncaliia</taxon>
    </lineage>
</organism>
<evidence type="ECO:0000256" key="7">
    <source>
        <dbReference type="SAM" id="Phobius"/>
    </source>
</evidence>
<evidence type="ECO:0000256" key="6">
    <source>
        <dbReference type="ARBA" id="ARBA00023136"/>
    </source>
</evidence>
<dbReference type="PROSITE" id="PS00211">
    <property type="entry name" value="ABC_TRANSPORTER_1"/>
    <property type="match status" value="1"/>
</dbReference>
<evidence type="ECO:0000256" key="1">
    <source>
        <dbReference type="ARBA" id="ARBA00004141"/>
    </source>
</evidence>
<keyword evidence="2 7" id="KW-0812">Transmembrane</keyword>
<keyword evidence="5 7" id="KW-1133">Transmembrane helix</keyword>
<evidence type="ECO:0000313" key="10">
    <source>
        <dbReference type="Proteomes" id="UP000030655"/>
    </source>
</evidence>
<reference evidence="10" key="1">
    <citation type="submission" date="2013-02" db="EMBL/GenBank/DDBJ databases">
        <authorList>
            <consortium name="The Broad Institute Genome Sequencing Platform"/>
            <person name="Cuomo C."/>
            <person name="Becnel J."/>
            <person name="Sanscrainte N."/>
            <person name="Walker B."/>
            <person name="Young S.K."/>
            <person name="Zeng Q."/>
            <person name="Gargeya S."/>
            <person name="Fitzgerald M."/>
            <person name="Haas B."/>
            <person name="Abouelleil A."/>
            <person name="Alvarado L."/>
            <person name="Arachchi H.M."/>
            <person name="Berlin A.M."/>
            <person name="Chapman S.B."/>
            <person name="Dewar J."/>
            <person name="Goldberg J."/>
            <person name="Griggs A."/>
            <person name="Gujja S."/>
            <person name="Hansen M."/>
            <person name="Howarth C."/>
            <person name="Imamovic A."/>
            <person name="Larimer J."/>
            <person name="McCowan C."/>
            <person name="Murphy C."/>
            <person name="Neiman D."/>
            <person name="Pearson M."/>
            <person name="Priest M."/>
            <person name="Roberts A."/>
            <person name="Saif S."/>
            <person name="Shea T."/>
            <person name="Sisk P."/>
            <person name="Sykes S."/>
            <person name="Wortman J."/>
            <person name="Nusbaum C."/>
            <person name="Birren B."/>
        </authorList>
    </citation>
    <scope>NUCLEOTIDE SEQUENCE [LARGE SCALE GENOMIC DNA]</scope>
    <source>
        <strain evidence="10">PRA339</strain>
    </source>
</reference>
<dbReference type="VEuPathDB" id="MicrosporidiaDB:H312_02326"/>
<feature type="domain" description="ABC transporter" evidence="8">
    <location>
        <begin position="342"/>
        <end position="558"/>
    </location>
</feature>
<dbReference type="PANTHER" id="PTHR24221:SF503">
    <property type="entry name" value="MITOCHONDRIAL POTASSIUM CHANNEL ATP-BINDING SUBUNIT"/>
    <property type="match status" value="1"/>
</dbReference>
<dbReference type="Gene3D" id="1.20.1560.10">
    <property type="entry name" value="ABC transporter type 1, transmembrane domain"/>
    <property type="match status" value="1"/>
</dbReference>
<evidence type="ECO:0000256" key="4">
    <source>
        <dbReference type="ARBA" id="ARBA00022840"/>
    </source>
</evidence>
<dbReference type="InterPro" id="IPR039421">
    <property type="entry name" value="Type_1_exporter"/>
</dbReference>
<dbReference type="InterPro" id="IPR003593">
    <property type="entry name" value="AAA+_ATPase"/>
</dbReference>
<reference evidence="9 10" key="2">
    <citation type="submission" date="2014-03" db="EMBL/GenBank/DDBJ databases">
        <title>The Genome Sequence of Anncaliia algerae insect isolate PRA339.</title>
        <authorList>
            <consortium name="The Broad Institute Genome Sequencing Platform"/>
            <consortium name="The Broad Institute Genome Sequencing Center for Infectious Disease"/>
            <person name="Cuomo C."/>
            <person name="Becnel J."/>
            <person name="Sanscrainte N."/>
            <person name="Walker B."/>
            <person name="Young S.K."/>
            <person name="Zeng Q."/>
            <person name="Gargeya S."/>
            <person name="Fitzgerald M."/>
            <person name="Haas B."/>
            <person name="Abouelleil A."/>
            <person name="Alvarado L."/>
            <person name="Arachchi H.M."/>
            <person name="Berlin A.M."/>
            <person name="Chapman S.B."/>
            <person name="Dewar J."/>
            <person name="Goldberg J."/>
            <person name="Griggs A."/>
            <person name="Gujja S."/>
            <person name="Hansen M."/>
            <person name="Howarth C."/>
            <person name="Imamovic A."/>
            <person name="Larimer J."/>
            <person name="McCowan C."/>
            <person name="Murphy C."/>
            <person name="Neiman D."/>
            <person name="Pearson M."/>
            <person name="Priest M."/>
            <person name="Roberts A."/>
            <person name="Saif S."/>
            <person name="Shea T."/>
            <person name="Sisk P."/>
            <person name="Sykes S."/>
            <person name="Wortman J."/>
            <person name="Nusbaum C."/>
            <person name="Birren B."/>
        </authorList>
    </citation>
    <scope>NUCLEOTIDE SEQUENCE [LARGE SCALE GENOMIC DNA]</scope>
    <source>
        <strain evidence="9 10">PRA339</strain>
    </source>
</reference>
<dbReference type="PROSITE" id="PS50893">
    <property type="entry name" value="ABC_TRANSPORTER_2"/>
    <property type="match status" value="1"/>
</dbReference>
<dbReference type="SMART" id="SM00382">
    <property type="entry name" value="AAA"/>
    <property type="match status" value="1"/>
</dbReference>
<keyword evidence="6 7" id="KW-0472">Membrane</keyword>
<dbReference type="Pfam" id="PF00005">
    <property type="entry name" value="ABC_tran"/>
    <property type="match status" value="1"/>
</dbReference>
<comment type="subcellular location">
    <subcellularLocation>
        <location evidence="1">Membrane</location>
        <topology evidence="1">Multi-pass membrane protein</topology>
    </subcellularLocation>
</comment>